<sequence length="213" mass="21243">MYRNNCKNAAVALGALAFVAANGATAQDMPMEQPMSPSSTMTRAPLNSVLPIVNGSAPIPAPAAPPVWSWYNTTVTKAVVVAELTTVCATPTVLTFDDCEYTASVPFQTLVVTNCPCTITSVVSTVTSSLCPPGVVGPVPTGPSQPPPPPFQPAPQPAPSAVPPAQGGAATPSAAPMPPSMSPSIQVSGADTGQRSSGVLGALAAALLGLVAL</sequence>
<name>A0A4Q4TS93_9PEZI</name>
<accession>A0A4Q4TS93</accession>
<dbReference type="STRING" id="155417.A0A4Q4TS93"/>
<evidence type="ECO:0000256" key="1">
    <source>
        <dbReference type="SAM" id="MobiDB-lite"/>
    </source>
</evidence>
<feature type="compositionally biased region" description="Pro residues" evidence="1">
    <location>
        <begin position="140"/>
        <end position="162"/>
    </location>
</feature>
<gene>
    <name evidence="3" type="ORF">DL764_000723</name>
</gene>
<keyword evidence="4" id="KW-1185">Reference proteome</keyword>
<proteinExistence type="predicted"/>
<feature type="compositionally biased region" description="Low complexity" evidence="1">
    <location>
        <begin position="163"/>
        <end position="174"/>
    </location>
</feature>
<dbReference type="OrthoDB" id="4094614at2759"/>
<feature type="signal peptide" evidence="2">
    <location>
        <begin position="1"/>
        <end position="26"/>
    </location>
</feature>
<feature type="chain" id="PRO_5020922152" evidence="2">
    <location>
        <begin position="27"/>
        <end position="213"/>
    </location>
</feature>
<protein>
    <submittedName>
        <fullName evidence="3">Uncharacterized protein</fullName>
    </submittedName>
</protein>
<reference evidence="3 4" key="1">
    <citation type="submission" date="2018-06" db="EMBL/GenBank/DDBJ databases">
        <title>Complete Genomes of Monosporascus.</title>
        <authorList>
            <person name="Robinson A.J."/>
            <person name="Natvig D.O."/>
        </authorList>
    </citation>
    <scope>NUCLEOTIDE SEQUENCE [LARGE SCALE GENOMIC DNA]</scope>
    <source>
        <strain evidence="3 4">CBS 110550</strain>
    </source>
</reference>
<dbReference type="Proteomes" id="UP000293360">
    <property type="component" value="Unassembled WGS sequence"/>
</dbReference>
<feature type="compositionally biased region" description="Polar residues" evidence="1">
    <location>
        <begin position="185"/>
        <end position="194"/>
    </location>
</feature>
<dbReference type="EMBL" id="QJNU01000020">
    <property type="protein sequence ID" value="RYP10231.1"/>
    <property type="molecule type" value="Genomic_DNA"/>
</dbReference>
<comment type="caution">
    <text evidence="3">The sequence shown here is derived from an EMBL/GenBank/DDBJ whole genome shotgun (WGS) entry which is preliminary data.</text>
</comment>
<keyword evidence="2" id="KW-0732">Signal</keyword>
<evidence type="ECO:0000256" key="2">
    <source>
        <dbReference type="SAM" id="SignalP"/>
    </source>
</evidence>
<evidence type="ECO:0000313" key="3">
    <source>
        <dbReference type="EMBL" id="RYP10231.1"/>
    </source>
</evidence>
<evidence type="ECO:0000313" key="4">
    <source>
        <dbReference type="Proteomes" id="UP000293360"/>
    </source>
</evidence>
<organism evidence="3 4">
    <name type="scientific">Monosporascus ibericus</name>
    <dbReference type="NCBI Taxonomy" id="155417"/>
    <lineage>
        <taxon>Eukaryota</taxon>
        <taxon>Fungi</taxon>
        <taxon>Dikarya</taxon>
        <taxon>Ascomycota</taxon>
        <taxon>Pezizomycotina</taxon>
        <taxon>Sordariomycetes</taxon>
        <taxon>Xylariomycetidae</taxon>
        <taxon>Xylariales</taxon>
        <taxon>Xylariales incertae sedis</taxon>
        <taxon>Monosporascus</taxon>
    </lineage>
</organism>
<dbReference type="AlphaFoldDB" id="A0A4Q4TS93"/>
<feature type="region of interest" description="Disordered" evidence="1">
    <location>
        <begin position="137"/>
        <end position="194"/>
    </location>
</feature>